<evidence type="ECO:0000313" key="3">
    <source>
        <dbReference type="Proteomes" id="UP000295707"/>
    </source>
</evidence>
<dbReference type="RefSeq" id="WP_132972618.1">
    <property type="nucleotide sequence ID" value="NZ_SMFX01000001.1"/>
</dbReference>
<evidence type="ECO:0000256" key="1">
    <source>
        <dbReference type="SAM" id="MobiDB-lite"/>
    </source>
</evidence>
<proteinExistence type="predicted"/>
<feature type="region of interest" description="Disordered" evidence="1">
    <location>
        <begin position="1"/>
        <end position="23"/>
    </location>
</feature>
<protein>
    <recommendedName>
        <fullName evidence="4">DUF1496 domain-containing protein</fullName>
    </recommendedName>
</protein>
<reference evidence="2 3" key="1">
    <citation type="submission" date="2019-03" db="EMBL/GenBank/DDBJ databases">
        <title>Genomic Encyclopedia of Type Strains, Phase IV (KMG-IV): sequencing the most valuable type-strain genomes for metagenomic binning, comparative biology and taxonomic classification.</title>
        <authorList>
            <person name="Goeker M."/>
        </authorList>
    </citation>
    <scope>NUCLEOTIDE SEQUENCE [LARGE SCALE GENOMIC DNA]</scope>
    <source>
        <strain evidence="2 3">DSM 19610</strain>
    </source>
</reference>
<name>A0A4R1HH04_9GAMM</name>
<organism evidence="2 3">
    <name type="scientific">Thiogranum longum</name>
    <dbReference type="NCBI Taxonomy" id="1537524"/>
    <lineage>
        <taxon>Bacteria</taxon>
        <taxon>Pseudomonadati</taxon>
        <taxon>Pseudomonadota</taxon>
        <taxon>Gammaproteobacteria</taxon>
        <taxon>Chromatiales</taxon>
        <taxon>Ectothiorhodospiraceae</taxon>
        <taxon>Thiogranum</taxon>
    </lineage>
</organism>
<gene>
    <name evidence="2" type="ORF">DFR30_1918</name>
</gene>
<accession>A0A4R1HH04</accession>
<dbReference type="AlphaFoldDB" id="A0A4R1HH04"/>
<comment type="caution">
    <text evidence="2">The sequence shown here is derived from an EMBL/GenBank/DDBJ whole genome shotgun (WGS) entry which is preliminary data.</text>
</comment>
<dbReference type="EMBL" id="SMFX01000001">
    <property type="protein sequence ID" value="TCK18639.1"/>
    <property type="molecule type" value="Genomic_DNA"/>
</dbReference>
<evidence type="ECO:0000313" key="2">
    <source>
        <dbReference type="EMBL" id="TCK18639.1"/>
    </source>
</evidence>
<sequence>MPETHDAPHVGAPDPELKNSPVFDEADDGYLSLDLELESSACYFNGESYAIGQYVCSGDELLRCEEKGVWIREGSCHKD</sequence>
<evidence type="ECO:0008006" key="4">
    <source>
        <dbReference type="Google" id="ProtNLM"/>
    </source>
</evidence>
<dbReference type="OrthoDB" id="5784855at2"/>
<dbReference type="Proteomes" id="UP000295707">
    <property type="component" value="Unassembled WGS sequence"/>
</dbReference>
<keyword evidence="3" id="KW-1185">Reference proteome</keyword>